<dbReference type="Gene3D" id="3.40.1410.10">
    <property type="entry name" value="Chorismate lyase-like"/>
    <property type="match status" value="1"/>
</dbReference>
<dbReference type="Gene3D" id="1.10.10.10">
    <property type="entry name" value="Winged helix-like DNA-binding domain superfamily/Winged helix DNA-binding domain"/>
    <property type="match status" value="1"/>
</dbReference>
<dbReference type="AlphaFoldDB" id="A0A1V4I6R0"/>
<keyword evidence="6" id="KW-1185">Reference proteome</keyword>
<dbReference type="SMART" id="SM00345">
    <property type="entry name" value="HTH_GNTR"/>
    <property type="match status" value="1"/>
</dbReference>
<dbReference type="InterPro" id="IPR050679">
    <property type="entry name" value="Bact_HTH_transcr_reg"/>
</dbReference>
<dbReference type="InterPro" id="IPR036388">
    <property type="entry name" value="WH-like_DNA-bd_sf"/>
</dbReference>
<dbReference type="InterPro" id="IPR000524">
    <property type="entry name" value="Tscrpt_reg_HTH_GntR"/>
</dbReference>
<name>A0A1V4I6R0_9FIRM</name>
<accession>A0A1V4I6R0</accession>
<dbReference type="OrthoDB" id="457376at2"/>
<organism evidence="5 6">
    <name type="scientific">Alkalithermobacter paradoxus</name>
    <dbReference type="NCBI Taxonomy" id="29349"/>
    <lineage>
        <taxon>Bacteria</taxon>
        <taxon>Bacillati</taxon>
        <taxon>Bacillota</taxon>
        <taxon>Clostridia</taxon>
        <taxon>Peptostreptococcales</taxon>
        <taxon>Tepidibacteraceae</taxon>
        <taxon>Alkalithermobacter</taxon>
    </lineage>
</organism>
<dbReference type="PANTHER" id="PTHR44846:SF4">
    <property type="entry name" value="HTH GNTR-TYPE DOMAIN-CONTAINING PROTEIN"/>
    <property type="match status" value="1"/>
</dbReference>
<proteinExistence type="predicted"/>
<dbReference type="PANTHER" id="PTHR44846">
    <property type="entry name" value="MANNOSYL-D-GLYCERATE TRANSPORT/METABOLISM SYSTEM REPRESSOR MNGR-RELATED"/>
    <property type="match status" value="1"/>
</dbReference>
<dbReference type="Proteomes" id="UP000190140">
    <property type="component" value="Unassembled WGS sequence"/>
</dbReference>
<keyword evidence="3" id="KW-0804">Transcription</keyword>
<dbReference type="PRINTS" id="PR00035">
    <property type="entry name" value="HTHGNTR"/>
</dbReference>
<keyword evidence="1" id="KW-0805">Transcription regulation</keyword>
<sequence>MAAKYRVIVDTLEKELIEGVYIETKKIPTEEELMSRFGVSRNTIRKAIEVLVSRGYLYQVQGSGIFVREAAFKGYVNLERLKGLTTDFPTNKIETKIIDFKLTHADKDLAQKMRCEEGSSVYFVNRLRMVDGKPFGVEYSYFNKAIVTYLNEEIIQKSIYDYIRYDLNLTIGFADRIIYADIISDKDAKILGLPKNSPALINDNIVFLNNGEVFDVSRTIHHYRNVKLLKLSNFRE</sequence>
<dbReference type="CDD" id="cd07377">
    <property type="entry name" value="WHTH_GntR"/>
    <property type="match status" value="1"/>
</dbReference>
<dbReference type="PROSITE" id="PS50949">
    <property type="entry name" value="HTH_GNTR"/>
    <property type="match status" value="1"/>
</dbReference>
<dbReference type="RefSeq" id="WP_079412474.1">
    <property type="nucleotide sequence ID" value="NZ_MZGW01000004.1"/>
</dbReference>
<dbReference type="EMBL" id="MZGW01000004">
    <property type="protein sequence ID" value="OPJ55656.1"/>
    <property type="molecule type" value="Genomic_DNA"/>
</dbReference>
<feature type="domain" description="HTH gntR-type" evidence="4">
    <location>
        <begin position="2"/>
        <end position="70"/>
    </location>
</feature>
<dbReference type="GO" id="GO:0003677">
    <property type="term" value="F:DNA binding"/>
    <property type="evidence" value="ECO:0007669"/>
    <property type="project" value="UniProtKB-KW"/>
</dbReference>
<dbReference type="SMART" id="SM00866">
    <property type="entry name" value="UTRA"/>
    <property type="match status" value="1"/>
</dbReference>
<dbReference type="SUPFAM" id="SSF46785">
    <property type="entry name" value="Winged helix' DNA-binding domain"/>
    <property type="match status" value="1"/>
</dbReference>
<evidence type="ECO:0000313" key="5">
    <source>
        <dbReference type="EMBL" id="OPJ55656.1"/>
    </source>
</evidence>
<dbReference type="Pfam" id="PF07702">
    <property type="entry name" value="UTRA"/>
    <property type="match status" value="1"/>
</dbReference>
<reference evidence="5 6" key="1">
    <citation type="submission" date="2017-03" db="EMBL/GenBank/DDBJ databases">
        <title>Genome sequence of Clostridium thermoalcaliphilum DSM 7309.</title>
        <authorList>
            <person name="Poehlein A."/>
            <person name="Daniel R."/>
        </authorList>
    </citation>
    <scope>NUCLEOTIDE SEQUENCE [LARGE SCALE GENOMIC DNA]</scope>
    <source>
        <strain evidence="5 6">DSM 7309</strain>
    </source>
</reference>
<dbReference type="GO" id="GO:0045892">
    <property type="term" value="P:negative regulation of DNA-templated transcription"/>
    <property type="evidence" value="ECO:0007669"/>
    <property type="project" value="TreeGrafter"/>
</dbReference>
<dbReference type="SUPFAM" id="SSF64288">
    <property type="entry name" value="Chorismate lyase-like"/>
    <property type="match status" value="1"/>
</dbReference>
<dbReference type="InterPro" id="IPR028978">
    <property type="entry name" value="Chorismate_lyase_/UTRA_dom_sf"/>
</dbReference>
<gene>
    <name evidence="5" type="primary">yydK</name>
    <name evidence="5" type="ORF">CLOTH_14150</name>
</gene>
<dbReference type="InterPro" id="IPR011663">
    <property type="entry name" value="UTRA"/>
</dbReference>
<keyword evidence="2" id="KW-0238">DNA-binding</keyword>
<dbReference type="STRING" id="29349.CLOTH_14150"/>
<dbReference type="Pfam" id="PF00392">
    <property type="entry name" value="GntR"/>
    <property type="match status" value="1"/>
</dbReference>
<protein>
    <submittedName>
        <fullName evidence="5">Putative HTH-type transcriptional regulator YydK</fullName>
    </submittedName>
</protein>
<evidence type="ECO:0000313" key="6">
    <source>
        <dbReference type="Proteomes" id="UP000190140"/>
    </source>
</evidence>
<dbReference type="InterPro" id="IPR036390">
    <property type="entry name" value="WH_DNA-bd_sf"/>
</dbReference>
<evidence type="ECO:0000256" key="1">
    <source>
        <dbReference type="ARBA" id="ARBA00023015"/>
    </source>
</evidence>
<evidence type="ECO:0000256" key="3">
    <source>
        <dbReference type="ARBA" id="ARBA00023163"/>
    </source>
</evidence>
<dbReference type="GO" id="GO:0003700">
    <property type="term" value="F:DNA-binding transcription factor activity"/>
    <property type="evidence" value="ECO:0007669"/>
    <property type="project" value="InterPro"/>
</dbReference>
<evidence type="ECO:0000256" key="2">
    <source>
        <dbReference type="ARBA" id="ARBA00023125"/>
    </source>
</evidence>
<comment type="caution">
    <text evidence="5">The sequence shown here is derived from an EMBL/GenBank/DDBJ whole genome shotgun (WGS) entry which is preliminary data.</text>
</comment>
<evidence type="ECO:0000259" key="4">
    <source>
        <dbReference type="PROSITE" id="PS50949"/>
    </source>
</evidence>